<dbReference type="KEGG" id="olu:OSTLU_31498"/>
<dbReference type="Pfam" id="PF00248">
    <property type="entry name" value="Aldo_ket_red"/>
    <property type="match status" value="1"/>
</dbReference>
<dbReference type="Gene3D" id="3.20.20.100">
    <property type="entry name" value="NADP-dependent oxidoreductase domain"/>
    <property type="match status" value="1"/>
</dbReference>
<dbReference type="RefSeq" id="XP_001417657.1">
    <property type="nucleotide sequence ID" value="XM_001417620.1"/>
</dbReference>
<evidence type="ECO:0000259" key="1">
    <source>
        <dbReference type="Pfam" id="PF00248"/>
    </source>
</evidence>
<dbReference type="PANTHER" id="PTHR42686">
    <property type="entry name" value="GH17980P-RELATED"/>
    <property type="match status" value="1"/>
</dbReference>
<dbReference type="OrthoDB" id="48988at2759"/>
<keyword evidence="3" id="KW-1185">Reference proteome</keyword>
<dbReference type="Proteomes" id="UP000001568">
    <property type="component" value="Chromosome 5"/>
</dbReference>
<dbReference type="SUPFAM" id="SSF51430">
    <property type="entry name" value="NAD(P)-linked oxidoreductase"/>
    <property type="match status" value="1"/>
</dbReference>
<name>A4RWY2_OSTLU</name>
<feature type="domain" description="NADP-dependent oxidoreductase" evidence="1">
    <location>
        <begin position="29"/>
        <end position="330"/>
    </location>
</feature>
<dbReference type="GeneID" id="5002096"/>
<evidence type="ECO:0000313" key="2">
    <source>
        <dbReference type="EMBL" id="ABO95950.1"/>
    </source>
</evidence>
<protein>
    <recommendedName>
        <fullName evidence="1">NADP-dependent oxidoreductase domain-containing protein</fullName>
    </recommendedName>
</protein>
<dbReference type="GO" id="GO:0016491">
    <property type="term" value="F:oxidoreductase activity"/>
    <property type="evidence" value="ECO:0007669"/>
    <property type="project" value="InterPro"/>
</dbReference>
<accession>A4RWY2</accession>
<dbReference type="eggNOG" id="KOG1576">
    <property type="taxonomic scope" value="Eukaryota"/>
</dbReference>
<dbReference type="EMBL" id="CP000585">
    <property type="protein sequence ID" value="ABO95950.1"/>
    <property type="molecule type" value="Genomic_DNA"/>
</dbReference>
<dbReference type="HOGENOM" id="CLU_023205_5_0_1"/>
<sequence length="356" mass="38112">MASGRAGTPAATLGTLRAHDAKRALAVDRLILGASPLAGIYRGVDASEAAATVRAALDVGFTRFDTAPHYGLGLSETRLGEALRTHAKKAVKVYTKVGRVMKPMDEVTESERESVVEWGNVPGNDGCIFPDAPRDVLPVLDYSANGFVRSHADSLNRLGIDRIEGLRIHDAETPERFEAATTGGGVRALTALRDAGTISEVSLGMNDASYVLRMIRENPPGTFDSVMMAGSWNLLDQDGLEVLLECQARNIKVHNAGVFASGVLVGGSHYKYGPAPDEIKRRTEKWNVLARAYDIPLPAIALAFALTPEVVDSCAVGVKSPDEVAQSVAWLADAARVPRQLWLDAFSQGLLAWIPS</sequence>
<dbReference type="Gramene" id="ABO95950">
    <property type="protein sequence ID" value="ABO95950"/>
    <property type="gene ID" value="OSTLU_31498"/>
</dbReference>
<gene>
    <name evidence="2" type="ORF">OSTLU_31498</name>
</gene>
<reference evidence="2 3" key="1">
    <citation type="journal article" date="2007" name="Proc. Natl. Acad. Sci. U.S.A.">
        <title>The tiny eukaryote Ostreococcus provides genomic insights into the paradox of plankton speciation.</title>
        <authorList>
            <person name="Palenik B."/>
            <person name="Grimwood J."/>
            <person name="Aerts A."/>
            <person name="Rouze P."/>
            <person name="Salamov A."/>
            <person name="Putnam N."/>
            <person name="Dupont C."/>
            <person name="Jorgensen R."/>
            <person name="Derelle E."/>
            <person name="Rombauts S."/>
            <person name="Zhou K."/>
            <person name="Otillar R."/>
            <person name="Merchant S.S."/>
            <person name="Podell S."/>
            <person name="Gaasterland T."/>
            <person name="Napoli C."/>
            <person name="Gendler K."/>
            <person name="Manuell A."/>
            <person name="Tai V."/>
            <person name="Vallon O."/>
            <person name="Piganeau G."/>
            <person name="Jancek S."/>
            <person name="Heijde M."/>
            <person name="Jabbari K."/>
            <person name="Bowler C."/>
            <person name="Lohr M."/>
            <person name="Robbens S."/>
            <person name="Werner G."/>
            <person name="Dubchak I."/>
            <person name="Pazour G.J."/>
            <person name="Ren Q."/>
            <person name="Paulsen I."/>
            <person name="Delwiche C."/>
            <person name="Schmutz J."/>
            <person name="Rokhsar D."/>
            <person name="Van de Peer Y."/>
            <person name="Moreau H."/>
            <person name="Grigoriev I.V."/>
        </authorList>
    </citation>
    <scope>NUCLEOTIDE SEQUENCE [LARGE SCALE GENOMIC DNA]</scope>
    <source>
        <strain evidence="2 3">CCE9901</strain>
    </source>
</reference>
<dbReference type="PANTHER" id="PTHR42686:SF1">
    <property type="entry name" value="GH17980P-RELATED"/>
    <property type="match status" value="1"/>
</dbReference>
<organism evidence="2 3">
    <name type="scientific">Ostreococcus lucimarinus (strain CCE9901)</name>
    <dbReference type="NCBI Taxonomy" id="436017"/>
    <lineage>
        <taxon>Eukaryota</taxon>
        <taxon>Viridiplantae</taxon>
        <taxon>Chlorophyta</taxon>
        <taxon>Mamiellophyceae</taxon>
        <taxon>Mamiellales</taxon>
        <taxon>Bathycoccaceae</taxon>
        <taxon>Ostreococcus</taxon>
    </lineage>
</organism>
<dbReference type="CDD" id="cd19152">
    <property type="entry name" value="AKR_AKR15A"/>
    <property type="match status" value="1"/>
</dbReference>
<proteinExistence type="predicted"/>
<dbReference type="OMA" id="DYDNMFD"/>
<dbReference type="InterPro" id="IPR020471">
    <property type="entry name" value="AKR"/>
</dbReference>
<dbReference type="GO" id="GO:0005829">
    <property type="term" value="C:cytosol"/>
    <property type="evidence" value="ECO:0007669"/>
    <property type="project" value="TreeGrafter"/>
</dbReference>
<dbReference type="InterPro" id="IPR036812">
    <property type="entry name" value="NAD(P)_OxRdtase_dom_sf"/>
</dbReference>
<dbReference type="STRING" id="436017.A4RWY2"/>
<evidence type="ECO:0000313" key="3">
    <source>
        <dbReference type="Proteomes" id="UP000001568"/>
    </source>
</evidence>
<dbReference type="InterPro" id="IPR023210">
    <property type="entry name" value="NADP_OxRdtase_dom"/>
</dbReference>
<dbReference type="AlphaFoldDB" id="A4RWY2"/>